<name>A0A074NG09_9SPHN</name>
<dbReference type="EMBL" id="JMIX01000005">
    <property type="protein sequence ID" value="KEO96557.1"/>
    <property type="molecule type" value="Genomic_DNA"/>
</dbReference>
<dbReference type="Pfam" id="PF03091">
    <property type="entry name" value="CutA1"/>
    <property type="match status" value="1"/>
</dbReference>
<accession>A0A074NG09</accession>
<dbReference type="PATRIC" id="fig|39960.10.peg.3162"/>
<evidence type="ECO:0000313" key="2">
    <source>
        <dbReference type="EMBL" id="KEO96557.1"/>
    </source>
</evidence>
<sequence>MTAALAYAPFPDRDSAREIAGTLLAERLIACANILAPVESVFEWDGRRTSEEEVGALFKTTSAALAALIERLGELHPYDTPAIIGWHCDAGHPATLEWLGATVAYA</sequence>
<dbReference type="PANTHER" id="PTHR23419">
    <property type="entry name" value="DIVALENT CATION TOLERANCE CUTA-RELATED"/>
    <property type="match status" value="1"/>
</dbReference>
<dbReference type="SUPFAM" id="SSF54913">
    <property type="entry name" value="GlnB-like"/>
    <property type="match status" value="1"/>
</dbReference>
<comment type="similarity">
    <text evidence="1">Belongs to the CutA family.</text>
</comment>
<dbReference type="GO" id="GO:0005507">
    <property type="term" value="F:copper ion binding"/>
    <property type="evidence" value="ECO:0007669"/>
    <property type="project" value="TreeGrafter"/>
</dbReference>
<dbReference type="InterPro" id="IPR011322">
    <property type="entry name" value="N-reg_PII-like_a/b"/>
</dbReference>
<dbReference type="AlphaFoldDB" id="A0A074NG09"/>
<dbReference type="InterPro" id="IPR004323">
    <property type="entry name" value="Ion_tolerance_CutA"/>
</dbReference>
<dbReference type="Gene3D" id="3.30.70.120">
    <property type="match status" value="1"/>
</dbReference>
<evidence type="ECO:0000313" key="3">
    <source>
        <dbReference type="Proteomes" id="UP000027866"/>
    </source>
</evidence>
<dbReference type="RefSeq" id="WP_034902621.1">
    <property type="nucleotide sequence ID" value="NZ_CP017057.1"/>
</dbReference>
<evidence type="ECO:0000256" key="1">
    <source>
        <dbReference type="ARBA" id="ARBA00010169"/>
    </source>
</evidence>
<dbReference type="GO" id="GO:0010038">
    <property type="term" value="P:response to metal ion"/>
    <property type="evidence" value="ECO:0007669"/>
    <property type="project" value="InterPro"/>
</dbReference>
<dbReference type="KEGG" id="elq:Ga0102493_11908"/>
<organism evidence="2 3">
    <name type="scientific">Erythrobacter litoralis</name>
    <dbReference type="NCBI Taxonomy" id="39960"/>
    <lineage>
        <taxon>Bacteria</taxon>
        <taxon>Pseudomonadati</taxon>
        <taxon>Pseudomonadota</taxon>
        <taxon>Alphaproteobacteria</taxon>
        <taxon>Sphingomonadales</taxon>
        <taxon>Erythrobacteraceae</taxon>
        <taxon>Erythrobacter/Porphyrobacter group</taxon>
        <taxon>Erythrobacter</taxon>
    </lineage>
</organism>
<protein>
    <submittedName>
        <fullName evidence="2">Divalent cation transporter</fullName>
    </submittedName>
</protein>
<dbReference type="PANTHER" id="PTHR23419:SF8">
    <property type="entry name" value="FI09726P"/>
    <property type="match status" value="1"/>
</dbReference>
<dbReference type="Proteomes" id="UP000027866">
    <property type="component" value="Unassembled WGS sequence"/>
</dbReference>
<gene>
    <name evidence="2" type="ORF">EH32_10030</name>
</gene>
<dbReference type="OrthoDB" id="37622at2"/>
<proteinExistence type="inferred from homology"/>
<keyword evidence="3" id="KW-1185">Reference proteome</keyword>
<comment type="caution">
    <text evidence="2">The sequence shown here is derived from an EMBL/GenBank/DDBJ whole genome shotgun (WGS) entry which is preliminary data.</text>
</comment>
<dbReference type="InterPro" id="IPR015867">
    <property type="entry name" value="N-reg_PII/ATP_PRibTrfase_C"/>
</dbReference>
<reference evidence="2 3" key="1">
    <citation type="submission" date="2014-04" db="EMBL/GenBank/DDBJ databases">
        <title>A comprehensive comparison of genomes of Erythrobacter spp. Strains.</title>
        <authorList>
            <person name="Zheng Q."/>
        </authorList>
    </citation>
    <scope>NUCLEOTIDE SEQUENCE [LARGE SCALE GENOMIC DNA]</scope>
    <source>
        <strain evidence="2 3">DSM 8509</strain>
    </source>
</reference>